<keyword evidence="1" id="KW-0472">Membrane</keyword>
<name>A0ABV7HA88_9GAMM</name>
<evidence type="ECO:0000313" key="3">
    <source>
        <dbReference type="Proteomes" id="UP001595476"/>
    </source>
</evidence>
<dbReference type="InterPro" id="IPR009883">
    <property type="entry name" value="YgfX"/>
</dbReference>
<keyword evidence="1" id="KW-0812">Transmembrane</keyword>
<accession>A0ABV7HA88</accession>
<gene>
    <name evidence="2" type="ORF">ACFOEK_00870</name>
</gene>
<proteinExistence type="predicted"/>
<reference evidence="3" key="1">
    <citation type="journal article" date="2019" name="Int. J. Syst. Evol. Microbiol.">
        <title>The Global Catalogue of Microorganisms (GCM) 10K type strain sequencing project: providing services to taxonomists for standard genome sequencing and annotation.</title>
        <authorList>
            <consortium name="The Broad Institute Genomics Platform"/>
            <consortium name="The Broad Institute Genome Sequencing Center for Infectious Disease"/>
            <person name="Wu L."/>
            <person name="Ma J."/>
        </authorList>
    </citation>
    <scope>NUCLEOTIDE SEQUENCE [LARGE SCALE GENOMIC DNA]</scope>
    <source>
        <strain evidence="3">KCTC 52438</strain>
    </source>
</reference>
<evidence type="ECO:0000256" key="1">
    <source>
        <dbReference type="SAM" id="Phobius"/>
    </source>
</evidence>
<keyword evidence="3" id="KW-1185">Reference proteome</keyword>
<keyword evidence="1" id="KW-1133">Transmembrane helix</keyword>
<sequence>MNAFSLLRIELKPSKYLVVLYTAIYLIFLHLINSLFTFSWSTMMALGVVTVFYVVQVVSYIRRTELLEMPVSPEYSKLEELPALSLNDKAYRVLPSSVLLPSYILLELKEEGVDYTPSLWRRFKLSRQLMIFPDQCRREEFHTLIRMIRLSFGR</sequence>
<comment type="caution">
    <text evidence="2">The sequence shown here is derived from an EMBL/GenBank/DDBJ whole genome shotgun (WGS) entry which is preliminary data.</text>
</comment>
<dbReference type="RefSeq" id="WP_386714752.1">
    <property type="nucleotide sequence ID" value="NZ_JBHRSZ010000001.1"/>
</dbReference>
<evidence type="ECO:0000313" key="2">
    <source>
        <dbReference type="EMBL" id="MFC3149571.1"/>
    </source>
</evidence>
<dbReference type="EMBL" id="JBHRSZ010000001">
    <property type="protein sequence ID" value="MFC3149571.1"/>
    <property type="molecule type" value="Genomic_DNA"/>
</dbReference>
<protein>
    <submittedName>
        <fullName evidence="2">Protein YgfX</fullName>
    </submittedName>
</protein>
<dbReference type="Pfam" id="PF07254">
    <property type="entry name" value="Cpta_toxin"/>
    <property type="match status" value="1"/>
</dbReference>
<organism evidence="2 3">
    <name type="scientific">Litoribrevibacter euphylliae</name>
    <dbReference type="NCBI Taxonomy" id="1834034"/>
    <lineage>
        <taxon>Bacteria</taxon>
        <taxon>Pseudomonadati</taxon>
        <taxon>Pseudomonadota</taxon>
        <taxon>Gammaproteobacteria</taxon>
        <taxon>Oceanospirillales</taxon>
        <taxon>Oceanospirillaceae</taxon>
        <taxon>Litoribrevibacter</taxon>
    </lineage>
</organism>
<feature type="transmembrane region" description="Helical" evidence="1">
    <location>
        <begin position="42"/>
        <end position="61"/>
    </location>
</feature>
<feature type="transmembrane region" description="Helical" evidence="1">
    <location>
        <begin position="16"/>
        <end position="36"/>
    </location>
</feature>
<dbReference type="Proteomes" id="UP001595476">
    <property type="component" value="Unassembled WGS sequence"/>
</dbReference>